<keyword evidence="3" id="KW-0560">Oxidoreductase</keyword>
<dbReference type="Proteomes" id="UP000242715">
    <property type="component" value="Unassembled WGS sequence"/>
</dbReference>
<reference evidence="5" key="1">
    <citation type="journal article" date="2017" name="Front. Plant Sci.">
        <title>Climate Clever Clovers: New Paradigm to Reduce the Environmental Footprint of Ruminants by Breeding Low Methanogenic Forages Utilizing Haplotype Variation.</title>
        <authorList>
            <person name="Kaur P."/>
            <person name="Appels R."/>
            <person name="Bayer P.E."/>
            <person name="Keeble-Gagnere G."/>
            <person name="Wang J."/>
            <person name="Hirakawa H."/>
            <person name="Shirasawa K."/>
            <person name="Vercoe P."/>
            <person name="Stefanova K."/>
            <person name="Durmic Z."/>
            <person name="Nichols P."/>
            <person name="Revell C."/>
            <person name="Isobe S.N."/>
            <person name="Edwards D."/>
            <person name="Erskine W."/>
        </authorList>
    </citation>
    <scope>NUCLEOTIDE SEQUENCE [LARGE SCALE GENOMIC DNA]</scope>
    <source>
        <strain evidence="5">cv. Daliak</strain>
    </source>
</reference>
<dbReference type="PROSITE" id="PS00061">
    <property type="entry name" value="ADH_SHORT"/>
    <property type="match status" value="1"/>
</dbReference>
<dbReference type="SUPFAM" id="SSF51735">
    <property type="entry name" value="NAD(P)-binding Rossmann-fold domains"/>
    <property type="match status" value="1"/>
</dbReference>
<evidence type="ECO:0000313" key="5">
    <source>
        <dbReference type="Proteomes" id="UP000242715"/>
    </source>
</evidence>
<dbReference type="InterPro" id="IPR002347">
    <property type="entry name" value="SDR_fam"/>
</dbReference>
<dbReference type="InterPro" id="IPR036291">
    <property type="entry name" value="NAD(P)-bd_dom_sf"/>
</dbReference>
<dbReference type="Gene3D" id="3.40.50.720">
    <property type="entry name" value="NAD(P)-binding Rossmann-like Domain"/>
    <property type="match status" value="1"/>
</dbReference>
<proteinExistence type="inferred from homology"/>
<sequence length="300" mass="33511">MDETRIYKDHDVGDECFLSGHESDDSDWSIGCKQRYWLEIVKQLAYLGIVVVLTTRNETRGKDVITKLNQKRVNRSKLIDCFVKINNAGTSCVEVDREGLKALYVDPATWLSGKVDSTLFQGVITETYRSAEECLNTNYYGVKRVTMALLPLLQLSSGKARIVNLSSLRGELKRIPNERLRNELRAVEELSEEKIDATVKKFLSDLKGNALEANGWGMMLPAYSISKASINVYTRVLAKKNPDMLVNCVHPGFVSTDLNWHKGTMTVDQGASGPVMLALLPDEGPTGCYFDCTELAEFKG</sequence>
<evidence type="ECO:0000313" key="4">
    <source>
        <dbReference type="EMBL" id="GAU47442.1"/>
    </source>
</evidence>
<dbReference type="OrthoDB" id="1933717at2759"/>
<evidence type="ECO:0000256" key="1">
    <source>
        <dbReference type="ARBA" id="ARBA00006484"/>
    </source>
</evidence>
<dbReference type="GO" id="GO:0016491">
    <property type="term" value="F:oxidoreductase activity"/>
    <property type="evidence" value="ECO:0007669"/>
    <property type="project" value="UniProtKB-KW"/>
</dbReference>
<gene>
    <name evidence="4" type="ORF">TSUD_403950</name>
</gene>
<organism evidence="4 5">
    <name type="scientific">Trifolium subterraneum</name>
    <name type="common">Subterranean clover</name>
    <dbReference type="NCBI Taxonomy" id="3900"/>
    <lineage>
        <taxon>Eukaryota</taxon>
        <taxon>Viridiplantae</taxon>
        <taxon>Streptophyta</taxon>
        <taxon>Embryophyta</taxon>
        <taxon>Tracheophyta</taxon>
        <taxon>Spermatophyta</taxon>
        <taxon>Magnoliopsida</taxon>
        <taxon>eudicotyledons</taxon>
        <taxon>Gunneridae</taxon>
        <taxon>Pentapetalae</taxon>
        <taxon>rosids</taxon>
        <taxon>fabids</taxon>
        <taxon>Fabales</taxon>
        <taxon>Fabaceae</taxon>
        <taxon>Papilionoideae</taxon>
        <taxon>50 kb inversion clade</taxon>
        <taxon>NPAAA clade</taxon>
        <taxon>Hologalegina</taxon>
        <taxon>IRL clade</taxon>
        <taxon>Trifolieae</taxon>
        <taxon>Trifolium</taxon>
    </lineage>
</organism>
<evidence type="ECO:0000256" key="2">
    <source>
        <dbReference type="ARBA" id="ARBA00022857"/>
    </source>
</evidence>
<keyword evidence="5" id="KW-1185">Reference proteome</keyword>
<accession>A0A2Z6PDD7</accession>
<keyword evidence="2" id="KW-0521">NADP</keyword>
<comment type="similarity">
    <text evidence="1">Belongs to the short-chain dehydrogenases/reductases (SDR) family.</text>
</comment>
<dbReference type="AlphaFoldDB" id="A0A2Z6PDD7"/>
<dbReference type="PRINTS" id="PR00081">
    <property type="entry name" value="GDHRDH"/>
</dbReference>
<protein>
    <submittedName>
        <fullName evidence="4">Uncharacterized protein</fullName>
    </submittedName>
</protein>
<dbReference type="PANTHER" id="PTHR43490:SF73">
    <property type="entry name" value="OS07G0685800 PROTEIN"/>
    <property type="match status" value="1"/>
</dbReference>
<dbReference type="InterPro" id="IPR020904">
    <property type="entry name" value="Sc_DH/Rdtase_CS"/>
</dbReference>
<dbReference type="PANTHER" id="PTHR43490">
    <property type="entry name" value="(+)-NEOMENTHOL DEHYDROGENASE"/>
    <property type="match status" value="1"/>
</dbReference>
<dbReference type="EMBL" id="DF974314">
    <property type="protein sequence ID" value="GAU47442.1"/>
    <property type="molecule type" value="Genomic_DNA"/>
</dbReference>
<name>A0A2Z6PDD7_TRISU</name>
<evidence type="ECO:0000256" key="3">
    <source>
        <dbReference type="ARBA" id="ARBA00023002"/>
    </source>
</evidence>
<dbReference type="GO" id="GO:0016020">
    <property type="term" value="C:membrane"/>
    <property type="evidence" value="ECO:0007669"/>
    <property type="project" value="TreeGrafter"/>
</dbReference>